<feature type="compositionally biased region" description="Low complexity" evidence="1">
    <location>
        <begin position="861"/>
        <end position="876"/>
    </location>
</feature>
<organism evidence="2 3">
    <name type="scientific">Talaromyces islandicus</name>
    <name type="common">Penicillium islandicum</name>
    <dbReference type="NCBI Taxonomy" id="28573"/>
    <lineage>
        <taxon>Eukaryota</taxon>
        <taxon>Fungi</taxon>
        <taxon>Dikarya</taxon>
        <taxon>Ascomycota</taxon>
        <taxon>Pezizomycotina</taxon>
        <taxon>Eurotiomycetes</taxon>
        <taxon>Eurotiomycetidae</taxon>
        <taxon>Eurotiales</taxon>
        <taxon>Trichocomaceae</taxon>
        <taxon>Talaromyces</taxon>
        <taxon>Talaromyces sect. Islandici</taxon>
    </lineage>
</organism>
<accession>A0A0U1M6B8</accession>
<keyword evidence="3" id="KW-1185">Reference proteome</keyword>
<dbReference type="OMA" id="QHRYHSR"/>
<dbReference type="AlphaFoldDB" id="A0A0U1M6B8"/>
<name>A0A0U1M6B8_TALIS</name>
<feature type="compositionally biased region" description="Polar residues" evidence="1">
    <location>
        <begin position="71"/>
        <end position="84"/>
    </location>
</feature>
<dbReference type="Proteomes" id="UP000054383">
    <property type="component" value="Unassembled WGS sequence"/>
</dbReference>
<dbReference type="GO" id="GO:1903778">
    <property type="term" value="P:protein localization to vacuolar membrane"/>
    <property type="evidence" value="ECO:0007669"/>
    <property type="project" value="TreeGrafter"/>
</dbReference>
<sequence>MASSNGSTPTPRSTAKSNRASAAATSTEPNTGRSGNGSDPDTRAAPRPNPPSMSLVPRISTPDSLSAPVTRHNSANSSRETSPIRQKDNTSSSIRTSSRTKHSASPSPNRRVSGTGSSVTSAPSPAAVQKAFSQLNKPDLQQTTPADQNLDAGDPDRASMPPPRTSRRRSSLTNGTRIPISGNTAKTSESSEVAANISSKRTSVSPEDSRTSPTKTAFEDGGSGARRPSARNVTGPSTPLETVQESSSVPSTPLHDKADTTNADESARSKAYESLQQAVESGSDSGGNKSSESKEETRNASTTRPASAILPQKSFTSLNSARGKPGDGSVHNMIVETETVSSIPQVSLGVGAGERGNSNRNDQGSTLRMKPSVETIRPKKEKKRTVRKPTNVPGVASSKADIFEAKVASAIDDADVSDSDETFVYESNPPEPLPPRHRYHSRTPSTTSMASQAEQFANRSRLAPRDGNGVTVKRSMKFTNNYNSNIDGDLGDDQRSVSGRGDNNTHSTRHHHIGRHGRGGGYPSLFDSDSPFPSQAPPPRSPRHHIGNGFRQSRRGITPRSHPNYRTLGGPKSMSDEYTDDFDADGADDERTPLVASIRLSRNRNGRRPGSASIRQMEYIDSQRSCLSRYGGCIIASFLILILVGGAATFFAALTRPLVEIEVAKLSNVLASQQEIIVDVHISAVNPNIFPISISKMDVDIFAKSRYVGSDKFWRDHGPHPKDFPRVERSNLRARLAQLVRSLSLSEDLEIAPSDNIDHGTDPIPDPDDPAGDALSMLLGRVFKFDSPIIFDPSPWRYTASTSVGEIRLPKPGNKTEEGGSARWERVLQHDFELIVRGQVKYSLPLMSSMRSAPVNAKMQVSPNDDGNNDSSPDVPENGTYHTNVAQSSVHATKETLQLV</sequence>
<feature type="compositionally biased region" description="Polar residues" evidence="1">
    <location>
        <begin position="442"/>
        <end position="454"/>
    </location>
</feature>
<feature type="compositionally biased region" description="Polar residues" evidence="1">
    <location>
        <begin position="181"/>
        <end position="215"/>
    </location>
</feature>
<feature type="compositionally biased region" description="Polar residues" evidence="1">
    <location>
        <begin position="131"/>
        <end position="147"/>
    </location>
</feature>
<dbReference type="PANTHER" id="PTHR28258:SF1">
    <property type="entry name" value="VACUOLAR SEGREGATION PROTEIN 7"/>
    <property type="match status" value="1"/>
</dbReference>
<gene>
    <name evidence="2" type="ORF">PISL3812_07520</name>
</gene>
<dbReference type="EMBL" id="CVMT01000008">
    <property type="protein sequence ID" value="CRG90476.1"/>
    <property type="molecule type" value="Genomic_DNA"/>
</dbReference>
<proteinExistence type="predicted"/>
<dbReference type="SUPFAM" id="SSF117070">
    <property type="entry name" value="LEA14-like"/>
    <property type="match status" value="1"/>
</dbReference>
<feature type="compositionally biased region" description="Polar residues" evidence="1">
    <location>
        <begin position="231"/>
        <end position="251"/>
    </location>
</feature>
<protein>
    <recommendedName>
        <fullName evidence="4">Vacuolar segregation protein 7</fullName>
    </recommendedName>
</protein>
<feature type="compositionally biased region" description="Polar residues" evidence="1">
    <location>
        <begin position="1"/>
        <end position="39"/>
    </location>
</feature>
<feature type="region of interest" description="Disordered" evidence="1">
    <location>
        <begin position="421"/>
        <end position="454"/>
    </location>
</feature>
<dbReference type="GO" id="GO:0000329">
    <property type="term" value="C:fungal-type vacuole membrane"/>
    <property type="evidence" value="ECO:0007669"/>
    <property type="project" value="TreeGrafter"/>
</dbReference>
<feature type="compositionally biased region" description="Basic and acidic residues" evidence="1">
    <location>
        <begin position="254"/>
        <end position="271"/>
    </location>
</feature>
<dbReference type="PANTHER" id="PTHR28258">
    <property type="entry name" value="VACUOLAR SEGREGATION PROTEIN 7"/>
    <property type="match status" value="1"/>
</dbReference>
<feature type="compositionally biased region" description="Low complexity" evidence="1">
    <location>
        <begin position="112"/>
        <end position="128"/>
    </location>
</feature>
<feature type="region of interest" description="Disordered" evidence="1">
    <location>
        <begin position="858"/>
        <end position="882"/>
    </location>
</feature>
<reference evidence="2 3" key="1">
    <citation type="submission" date="2015-04" db="EMBL/GenBank/DDBJ databases">
        <authorList>
            <person name="Syromyatnikov M.Y."/>
            <person name="Popov V.N."/>
        </authorList>
    </citation>
    <scope>NUCLEOTIDE SEQUENCE [LARGE SCALE GENOMIC DNA]</scope>
    <source>
        <strain evidence="2">WF-38-12</strain>
    </source>
</reference>
<dbReference type="GO" id="GO:0070772">
    <property type="term" value="C:PAS complex"/>
    <property type="evidence" value="ECO:0007669"/>
    <property type="project" value="TreeGrafter"/>
</dbReference>
<evidence type="ECO:0000256" key="1">
    <source>
        <dbReference type="SAM" id="MobiDB-lite"/>
    </source>
</evidence>
<feature type="region of interest" description="Disordered" evidence="1">
    <location>
        <begin position="1"/>
        <end position="330"/>
    </location>
</feature>
<feature type="region of interest" description="Disordered" evidence="1">
    <location>
        <begin position="480"/>
        <end position="577"/>
    </location>
</feature>
<feature type="compositionally biased region" description="Low complexity" evidence="1">
    <location>
        <begin position="280"/>
        <end position="290"/>
    </location>
</feature>
<dbReference type="GO" id="GO:0010513">
    <property type="term" value="P:positive regulation of phosphatidylinositol biosynthetic process"/>
    <property type="evidence" value="ECO:0007669"/>
    <property type="project" value="TreeGrafter"/>
</dbReference>
<dbReference type="Pfam" id="PF12751">
    <property type="entry name" value="Vac7"/>
    <property type="match status" value="1"/>
</dbReference>
<dbReference type="STRING" id="28573.A0A0U1M6B8"/>
<evidence type="ECO:0000313" key="2">
    <source>
        <dbReference type="EMBL" id="CRG90476.1"/>
    </source>
</evidence>
<feature type="compositionally biased region" description="Basic residues" evidence="1">
    <location>
        <begin position="507"/>
        <end position="518"/>
    </location>
</feature>
<evidence type="ECO:0008006" key="4">
    <source>
        <dbReference type="Google" id="ProtNLM"/>
    </source>
</evidence>
<dbReference type="GO" id="GO:0000011">
    <property type="term" value="P:vacuole inheritance"/>
    <property type="evidence" value="ECO:0007669"/>
    <property type="project" value="TreeGrafter"/>
</dbReference>
<dbReference type="OrthoDB" id="1204at2759"/>
<evidence type="ECO:0000313" key="3">
    <source>
        <dbReference type="Proteomes" id="UP000054383"/>
    </source>
</evidence>
<dbReference type="InterPro" id="IPR024260">
    <property type="entry name" value="Vac7"/>
</dbReference>
<feature type="compositionally biased region" description="Low complexity" evidence="1">
    <location>
        <begin position="523"/>
        <end position="533"/>
    </location>
</feature>